<dbReference type="OrthoDB" id="9763054at2"/>
<dbReference type="PANTHER" id="PTHR43649">
    <property type="entry name" value="ARABINOSE-BINDING PROTEIN-RELATED"/>
    <property type="match status" value="1"/>
</dbReference>
<dbReference type="PROSITE" id="PS01037">
    <property type="entry name" value="SBP_BACTERIAL_1"/>
    <property type="match status" value="1"/>
</dbReference>
<dbReference type="GO" id="GO:0055085">
    <property type="term" value="P:transmembrane transport"/>
    <property type="evidence" value="ECO:0007669"/>
    <property type="project" value="InterPro"/>
</dbReference>
<comment type="caution">
    <text evidence="5">The sequence shown here is derived from an EMBL/GenBank/DDBJ whole genome shotgun (WGS) entry which is preliminary data.</text>
</comment>
<keyword evidence="6" id="KW-1185">Reference proteome</keyword>
<evidence type="ECO:0000313" key="5">
    <source>
        <dbReference type="EMBL" id="KRN65440.1"/>
    </source>
</evidence>
<dbReference type="AlphaFoldDB" id="A0A0R2IK84"/>
<sequence>MSHKFWKHLATVTMVAGAALTLAACGNSNASKKNVKITILQGKVENNKQFKQIASQYEKSHPNVKIEVTSIGGGTQYDPVLKTRISSGNAPTIFSLAGPADVKQFKAHEADLSDTKAAKAAQPGTLSSVKTDGKTVGLPFNVEGYGFVYNKKVFREAGIDATSLTTYAKLQAAVKKIDSMKTKLGIKGVFALPGKEAWIMSDHLANLYIGQDFKGNALKLYNSKTMPFTKNADMKQMLDLQSTYSIKPVMQMDYSAQVNQYFSQGKTAMIQQGDWIYPTIAQIDKKFAKNDVGMIPIPVKGEEGKLPVGTSLYWAVNRQKSSAEQTAAKNFLDWLYTSKAGKKDVVNTLHFVPAYKGYSNFKMQDALTQTVFKYSNENKTIGWAFPGYTGTSWDPDVAQPNLQKYLSGKQGWAATVKNMQDGWKKQQASSSN</sequence>
<evidence type="ECO:0000256" key="4">
    <source>
        <dbReference type="SAM" id="SignalP"/>
    </source>
</evidence>
<dbReference type="Proteomes" id="UP000051568">
    <property type="component" value="Unassembled WGS sequence"/>
</dbReference>
<evidence type="ECO:0000256" key="3">
    <source>
        <dbReference type="ARBA" id="ARBA00022729"/>
    </source>
</evidence>
<dbReference type="PANTHER" id="PTHR43649:SF12">
    <property type="entry name" value="DIACETYLCHITOBIOSE BINDING PROTEIN DASA"/>
    <property type="match status" value="1"/>
</dbReference>
<gene>
    <name evidence="5" type="ORF">IV80_GL001946</name>
</gene>
<name>A0A0R2IK84_9LACO</name>
<dbReference type="PROSITE" id="PS51257">
    <property type="entry name" value="PROKAR_LIPOPROTEIN"/>
    <property type="match status" value="1"/>
</dbReference>
<organism evidence="5 6">
    <name type="scientific">Pediococcus cellicola</name>
    <dbReference type="NCBI Taxonomy" id="319652"/>
    <lineage>
        <taxon>Bacteria</taxon>
        <taxon>Bacillati</taxon>
        <taxon>Bacillota</taxon>
        <taxon>Bacilli</taxon>
        <taxon>Lactobacillales</taxon>
        <taxon>Lactobacillaceae</taxon>
        <taxon>Pediococcus</taxon>
    </lineage>
</organism>
<comment type="similarity">
    <text evidence="1">Belongs to the bacterial solute-binding protein 1 family.</text>
</comment>
<protein>
    <submittedName>
        <fullName evidence="5">Uncharacterized protein</fullName>
    </submittedName>
</protein>
<keyword evidence="2" id="KW-0813">Transport</keyword>
<feature type="signal peptide" evidence="4">
    <location>
        <begin position="1"/>
        <end position="23"/>
    </location>
</feature>
<dbReference type="PATRIC" id="fig|319652.3.peg.1981"/>
<dbReference type="STRING" id="319652.IV80_GL001946"/>
<dbReference type="InterPro" id="IPR006061">
    <property type="entry name" value="SBP_1_CS"/>
</dbReference>
<proteinExistence type="inferred from homology"/>
<evidence type="ECO:0000313" key="6">
    <source>
        <dbReference type="Proteomes" id="UP000051568"/>
    </source>
</evidence>
<evidence type="ECO:0000256" key="2">
    <source>
        <dbReference type="ARBA" id="ARBA00022448"/>
    </source>
</evidence>
<dbReference type="Pfam" id="PF01547">
    <property type="entry name" value="SBP_bac_1"/>
    <property type="match status" value="1"/>
</dbReference>
<dbReference type="Gene3D" id="3.40.190.10">
    <property type="entry name" value="Periplasmic binding protein-like II"/>
    <property type="match status" value="2"/>
</dbReference>
<dbReference type="InterPro" id="IPR006059">
    <property type="entry name" value="SBP"/>
</dbReference>
<dbReference type="EMBL" id="JQBR01000009">
    <property type="protein sequence ID" value="KRN65440.1"/>
    <property type="molecule type" value="Genomic_DNA"/>
</dbReference>
<evidence type="ECO:0000256" key="1">
    <source>
        <dbReference type="ARBA" id="ARBA00008520"/>
    </source>
</evidence>
<accession>A0A0R2IK84</accession>
<dbReference type="RefSeq" id="WP_057752061.1">
    <property type="nucleotide sequence ID" value="NZ_BJVH01000006.1"/>
</dbReference>
<keyword evidence="3 4" id="KW-0732">Signal</keyword>
<dbReference type="InterPro" id="IPR050490">
    <property type="entry name" value="Bact_solute-bd_prot1"/>
</dbReference>
<reference evidence="5 6" key="1">
    <citation type="journal article" date="2015" name="Genome Announc.">
        <title>Expanding the biotechnology potential of lactobacilli through comparative genomics of 213 strains and associated genera.</title>
        <authorList>
            <person name="Sun Z."/>
            <person name="Harris H.M."/>
            <person name="McCann A."/>
            <person name="Guo C."/>
            <person name="Argimon S."/>
            <person name="Zhang W."/>
            <person name="Yang X."/>
            <person name="Jeffery I.B."/>
            <person name="Cooney J.C."/>
            <person name="Kagawa T.F."/>
            <person name="Liu W."/>
            <person name="Song Y."/>
            <person name="Salvetti E."/>
            <person name="Wrobel A."/>
            <person name="Rasinkangas P."/>
            <person name="Parkhill J."/>
            <person name="Rea M.C."/>
            <person name="O'Sullivan O."/>
            <person name="Ritari J."/>
            <person name="Douillard F.P."/>
            <person name="Paul Ross R."/>
            <person name="Yang R."/>
            <person name="Briner A.E."/>
            <person name="Felis G.E."/>
            <person name="de Vos W.M."/>
            <person name="Barrangou R."/>
            <person name="Klaenhammer T.R."/>
            <person name="Caufield P.W."/>
            <person name="Cui Y."/>
            <person name="Zhang H."/>
            <person name="O'Toole P.W."/>
        </authorList>
    </citation>
    <scope>NUCLEOTIDE SEQUENCE [LARGE SCALE GENOMIC DNA]</scope>
    <source>
        <strain evidence="5 6">DSM 17757</strain>
    </source>
</reference>
<feature type="chain" id="PRO_5038987636" evidence="4">
    <location>
        <begin position="24"/>
        <end position="432"/>
    </location>
</feature>
<dbReference type="SUPFAM" id="SSF53850">
    <property type="entry name" value="Periplasmic binding protein-like II"/>
    <property type="match status" value="1"/>
</dbReference>